<comment type="similarity">
    <text evidence="1">Belongs to the peptidase S1C family.</text>
</comment>
<evidence type="ECO:0000256" key="2">
    <source>
        <dbReference type="ARBA" id="ARBA00022670"/>
    </source>
</evidence>
<dbReference type="Pfam" id="PF13365">
    <property type="entry name" value="Trypsin_2"/>
    <property type="match status" value="1"/>
</dbReference>
<evidence type="ECO:0000313" key="4">
    <source>
        <dbReference type="EMBL" id="NEV94196.1"/>
    </source>
</evidence>
<dbReference type="InterPro" id="IPR001940">
    <property type="entry name" value="Peptidase_S1C"/>
</dbReference>
<accession>A0A6B3R0T5</accession>
<evidence type="ECO:0000313" key="5">
    <source>
        <dbReference type="Proteomes" id="UP000478505"/>
    </source>
</evidence>
<dbReference type="GO" id="GO:0006508">
    <property type="term" value="P:proteolysis"/>
    <property type="evidence" value="ECO:0007669"/>
    <property type="project" value="UniProtKB-KW"/>
</dbReference>
<evidence type="ECO:0000256" key="3">
    <source>
        <dbReference type="ARBA" id="ARBA00022801"/>
    </source>
</evidence>
<keyword evidence="3" id="KW-0378">Hydrolase</keyword>
<dbReference type="InterPro" id="IPR043504">
    <property type="entry name" value="Peptidase_S1_PA_chymotrypsin"/>
</dbReference>
<dbReference type="EMBL" id="JAAIKD010000004">
    <property type="protein sequence ID" value="NEV94196.1"/>
    <property type="molecule type" value="Genomic_DNA"/>
</dbReference>
<proteinExistence type="inferred from homology"/>
<dbReference type="SUPFAM" id="SSF50494">
    <property type="entry name" value="Trypsin-like serine proteases"/>
    <property type="match status" value="1"/>
</dbReference>
<dbReference type="PRINTS" id="PR00834">
    <property type="entry name" value="PROTEASES2C"/>
</dbReference>
<reference evidence="4 5" key="1">
    <citation type="submission" date="2020-02" db="EMBL/GenBank/DDBJ databases">
        <title>Flavobacteriaceae Psychroflexus bacterium YR1-1, complete genome.</title>
        <authorList>
            <person name="Li Y."/>
            <person name="Wu S."/>
        </authorList>
    </citation>
    <scope>NUCLEOTIDE SEQUENCE [LARGE SCALE GENOMIC DNA]</scope>
    <source>
        <strain evidence="4 5">YR1-1</strain>
    </source>
</reference>
<protein>
    <submittedName>
        <fullName evidence="4">Trypsin-like peptidase domain-containing protein</fullName>
    </submittedName>
</protein>
<dbReference type="PANTHER" id="PTHR43343:SF3">
    <property type="entry name" value="PROTEASE DO-LIKE 8, CHLOROPLASTIC"/>
    <property type="match status" value="1"/>
</dbReference>
<dbReference type="Gene3D" id="2.40.10.10">
    <property type="entry name" value="Trypsin-like serine proteases"/>
    <property type="match status" value="2"/>
</dbReference>
<evidence type="ECO:0000256" key="1">
    <source>
        <dbReference type="ARBA" id="ARBA00010541"/>
    </source>
</evidence>
<organism evidence="4 5">
    <name type="scientific">Psychroflexus aurantiacus</name>
    <dbReference type="NCBI Taxonomy" id="2709310"/>
    <lineage>
        <taxon>Bacteria</taxon>
        <taxon>Pseudomonadati</taxon>
        <taxon>Bacteroidota</taxon>
        <taxon>Flavobacteriia</taxon>
        <taxon>Flavobacteriales</taxon>
        <taxon>Flavobacteriaceae</taxon>
        <taxon>Psychroflexus</taxon>
    </lineage>
</organism>
<dbReference type="InterPro" id="IPR009003">
    <property type="entry name" value="Peptidase_S1_PA"/>
</dbReference>
<dbReference type="InterPro" id="IPR051201">
    <property type="entry name" value="Chloro_Bact_Ser_Proteases"/>
</dbReference>
<dbReference type="PANTHER" id="PTHR43343">
    <property type="entry name" value="PEPTIDASE S12"/>
    <property type="match status" value="1"/>
</dbReference>
<dbReference type="Proteomes" id="UP000478505">
    <property type="component" value="Unassembled WGS sequence"/>
</dbReference>
<keyword evidence="5" id="KW-1185">Reference proteome</keyword>
<keyword evidence="2" id="KW-0645">Protease</keyword>
<name>A0A6B3R0T5_9FLAO</name>
<dbReference type="AlphaFoldDB" id="A0A6B3R0T5"/>
<dbReference type="RefSeq" id="WP_164004918.1">
    <property type="nucleotide sequence ID" value="NZ_JAAIKD010000004.1"/>
</dbReference>
<dbReference type="GO" id="GO:0004252">
    <property type="term" value="F:serine-type endopeptidase activity"/>
    <property type="evidence" value="ECO:0007669"/>
    <property type="project" value="InterPro"/>
</dbReference>
<gene>
    <name evidence="4" type="ORF">G3567_08575</name>
</gene>
<sequence>MKKILTLTLIFFYLFSNGQNLNGYKYVYVETLKYKRDNTNRVLTDYFEISENVKESFKKMDFIVLNDLSDVPNELKNNLGLLLTCSISHTNVVFDDETINLTLINNNKDIVGKYTGVGKNFNRAIKKVFYEISKSRYEFDQNKTPDIQVSSTEKELKEYFDKANLEPLEGIYKSYESRLIGHLILAIKKYEKGYKAILIESENKNWLAGEIKATLKPTSIKNLYLTKWYTDYKLLDETFTKIENGGFLSVELRNSKNGQKEISKFVKTYPFLENKPENLDVSIKSTGSGFFISKDGLIATNAHIVQNANEINIIINNNSEKFNYKAKVVLLDNQNDVALLKIDDSSFFTLDNIPYSLIEKAEIGEKVYTIGYPLNNFMGENYKVTDGIISSLTGIADDVRYYQTTVPLQPGNSGGPLFNSSGNIIGITSSRLNGKAIGIEVENVNYAIKISYLLNLYKMLPDSKKLDTTLTSSNEKLQDQVKILKDFICLIKVN</sequence>
<comment type="caution">
    <text evidence="4">The sequence shown here is derived from an EMBL/GenBank/DDBJ whole genome shotgun (WGS) entry which is preliminary data.</text>
</comment>